<feature type="region of interest" description="Disordered" evidence="1">
    <location>
        <begin position="1"/>
        <end position="36"/>
    </location>
</feature>
<evidence type="ECO:0000313" key="3">
    <source>
        <dbReference type="Proteomes" id="UP000324222"/>
    </source>
</evidence>
<proteinExistence type="predicted"/>
<dbReference type="EMBL" id="VSRR010078916">
    <property type="protein sequence ID" value="MPC88771.1"/>
    <property type="molecule type" value="Genomic_DNA"/>
</dbReference>
<keyword evidence="3" id="KW-1185">Reference proteome</keyword>
<organism evidence="2 3">
    <name type="scientific">Portunus trituberculatus</name>
    <name type="common">Swimming crab</name>
    <name type="synonym">Neptunus trituberculatus</name>
    <dbReference type="NCBI Taxonomy" id="210409"/>
    <lineage>
        <taxon>Eukaryota</taxon>
        <taxon>Metazoa</taxon>
        <taxon>Ecdysozoa</taxon>
        <taxon>Arthropoda</taxon>
        <taxon>Crustacea</taxon>
        <taxon>Multicrustacea</taxon>
        <taxon>Malacostraca</taxon>
        <taxon>Eumalacostraca</taxon>
        <taxon>Eucarida</taxon>
        <taxon>Decapoda</taxon>
        <taxon>Pleocyemata</taxon>
        <taxon>Brachyura</taxon>
        <taxon>Eubrachyura</taxon>
        <taxon>Portunoidea</taxon>
        <taxon>Portunidae</taxon>
        <taxon>Portuninae</taxon>
        <taxon>Portunus</taxon>
    </lineage>
</organism>
<sequence length="92" mass="9598">MGYRSAFGDHHILHRPSQTNAGSQSEAVKGGSATHSTTIGHYKEKIKIGLKMAMSDHGLAHDCLGTCDVGRGQGLTGSLGPCITLTQGPHES</sequence>
<comment type="caution">
    <text evidence="2">The sequence shown here is derived from an EMBL/GenBank/DDBJ whole genome shotgun (WGS) entry which is preliminary data.</text>
</comment>
<name>A0A5B7IT44_PORTR</name>
<accession>A0A5B7IT44</accession>
<protein>
    <submittedName>
        <fullName evidence="2">Uncharacterized protein</fullName>
    </submittedName>
</protein>
<dbReference type="AlphaFoldDB" id="A0A5B7IT44"/>
<reference evidence="2 3" key="1">
    <citation type="submission" date="2019-05" db="EMBL/GenBank/DDBJ databases">
        <title>Another draft genome of Portunus trituberculatus and its Hox gene families provides insights of decapod evolution.</title>
        <authorList>
            <person name="Jeong J.-H."/>
            <person name="Song I."/>
            <person name="Kim S."/>
            <person name="Choi T."/>
            <person name="Kim D."/>
            <person name="Ryu S."/>
            <person name="Kim W."/>
        </authorList>
    </citation>
    <scope>NUCLEOTIDE SEQUENCE [LARGE SCALE GENOMIC DNA]</scope>
    <source>
        <tissue evidence="2">Muscle</tissue>
    </source>
</reference>
<gene>
    <name evidence="2" type="ORF">E2C01_083692</name>
</gene>
<feature type="compositionally biased region" description="Polar residues" evidence="1">
    <location>
        <begin position="16"/>
        <end position="26"/>
    </location>
</feature>
<dbReference type="Proteomes" id="UP000324222">
    <property type="component" value="Unassembled WGS sequence"/>
</dbReference>
<evidence type="ECO:0000313" key="2">
    <source>
        <dbReference type="EMBL" id="MPC88771.1"/>
    </source>
</evidence>
<evidence type="ECO:0000256" key="1">
    <source>
        <dbReference type="SAM" id="MobiDB-lite"/>
    </source>
</evidence>